<evidence type="ECO:0000313" key="6">
    <source>
        <dbReference type="EMBL" id="MXO99952.1"/>
    </source>
</evidence>
<dbReference type="AlphaFoldDB" id="A0A6I4TVV3"/>
<proteinExistence type="predicted"/>
<feature type="compositionally biased region" description="Low complexity" evidence="4">
    <location>
        <begin position="1"/>
        <end position="12"/>
    </location>
</feature>
<name>A0A6I4TVV3_9SPHN</name>
<evidence type="ECO:0000256" key="4">
    <source>
        <dbReference type="SAM" id="MobiDB-lite"/>
    </source>
</evidence>
<dbReference type="SMART" id="SM00347">
    <property type="entry name" value="HTH_MARR"/>
    <property type="match status" value="2"/>
</dbReference>
<comment type="caution">
    <text evidence="6">The sequence shown here is derived from an EMBL/GenBank/DDBJ whole genome shotgun (WGS) entry which is preliminary data.</text>
</comment>
<dbReference type="PANTHER" id="PTHR42756:SF1">
    <property type="entry name" value="TRANSCRIPTIONAL REPRESSOR OF EMRAB OPERON"/>
    <property type="match status" value="1"/>
</dbReference>
<dbReference type="GO" id="GO:0043565">
    <property type="term" value="F:sequence-specific DNA binding"/>
    <property type="evidence" value="ECO:0007669"/>
    <property type="project" value="InterPro"/>
</dbReference>
<evidence type="ECO:0000256" key="1">
    <source>
        <dbReference type="ARBA" id="ARBA00023015"/>
    </source>
</evidence>
<dbReference type="InterPro" id="IPR036390">
    <property type="entry name" value="WH_DNA-bd_sf"/>
</dbReference>
<keyword evidence="1" id="KW-0805">Transcription regulation</keyword>
<dbReference type="Pfam" id="PF12802">
    <property type="entry name" value="MarR_2"/>
    <property type="match status" value="1"/>
</dbReference>
<keyword evidence="3" id="KW-0804">Transcription</keyword>
<dbReference type="EMBL" id="WTYJ01000002">
    <property type="protein sequence ID" value="MXO99952.1"/>
    <property type="molecule type" value="Genomic_DNA"/>
</dbReference>
<evidence type="ECO:0000313" key="7">
    <source>
        <dbReference type="Proteomes" id="UP000469430"/>
    </source>
</evidence>
<protein>
    <submittedName>
        <fullName evidence="6">MarR family transcriptional regulator</fullName>
    </submittedName>
</protein>
<dbReference type="InterPro" id="IPR000835">
    <property type="entry name" value="HTH_MarR-typ"/>
</dbReference>
<dbReference type="GO" id="GO:0003700">
    <property type="term" value="F:DNA-binding transcription factor activity"/>
    <property type="evidence" value="ECO:0007669"/>
    <property type="project" value="InterPro"/>
</dbReference>
<accession>A0A6I4TVV3</accession>
<reference evidence="6 7" key="1">
    <citation type="submission" date="2019-12" db="EMBL/GenBank/DDBJ databases">
        <title>Genomic-based taxomic classification of the family Erythrobacteraceae.</title>
        <authorList>
            <person name="Xu L."/>
        </authorList>
    </citation>
    <scope>NUCLEOTIDE SEQUENCE [LARGE SCALE GENOMIC DNA]</scope>
    <source>
        <strain evidence="6 7">S36</strain>
    </source>
</reference>
<sequence length="442" mass="49151">MSDPGGSAASRSGGDGSAELARPGWRRLLRERALGVWTRGAFEPLTAEQLDILTTAFGPLLQDVVAIVEAFALGARVTVGAGGELPPGVATRLDLLLNSFDAIADEQTARLQLDRATQSHVIQSDLWQVLHKVRESAELSYARERDLIELDRRILMMLQTAGPMAPADISSAVGVDKAQVSRSVKRLLELGVAERDQLRSPLRLTIAGEGLSSRLLRLAELRNRELTFDISDEELESFSDTIELLVDRAVALYDQERELAAQVPARADGEADGDAETRNFERRIEGQLVIDRKRIVPSLMTLLSYFARSGGLAFKRLTGLSRFEAFVMSEVGRSAPVDWSTLVNSLHRDHSQASRTLNALMERRLITRSGRPGRRHGRFSLTDAGQELFAIIQQAGNDRSTFLMAPLERDRRVRFLAIFDKIRRNASAQLERERAFAEFEQH</sequence>
<dbReference type="RefSeq" id="WP_161391630.1">
    <property type="nucleotide sequence ID" value="NZ_JBHSCP010000001.1"/>
</dbReference>
<dbReference type="Pfam" id="PF13463">
    <property type="entry name" value="HTH_27"/>
    <property type="match status" value="1"/>
</dbReference>
<dbReference type="Proteomes" id="UP000469430">
    <property type="component" value="Unassembled WGS sequence"/>
</dbReference>
<dbReference type="PANTHER" id="PTHR42756">
    <property type="entry name" value="TRANSCRIPTIONAL REGULATOR, MARR"/>
    <property type="match status" value="1"/>
</dbReference>
<dbReference type="InterPro" id="IPR036388">
    <property type="entry name" value="WH-like_DNA-bd_sf"/>
</dbReference>
<feature type="domain" description="HTH marR-type" evidence="5">
    <location>
        <begin position="140"/>
        <end position="235"/>
    </location>
</feature>
<evidence type="ECO:0000259" key="5">
    <source>
        <dbReference type="SMART" id="SM00347"/>
    </source>
</evidence>
<keyword evidence="2" id="KW-0238">DNA-binding</keyword>
<dbReference type="SUPFAM" id="SSF46785">
    <property type="entry name" value="Winged helix' DNA-binding domain"/>
    <property type="match status" value="2"/>
</dbReference>
<gene>
    <name evidence="6" type="ORF">GRI97_13240</name>
</gene>
<feature type="domain" description="HTH marR-type" evidence="5">
    <location>
        <begin position="313"/>
        <end position="412"/>
    </location>
</feature>
<keyword evidence="7" id="KW-1185">Reference proteome</keyword>
<dbReference type="Gene3D" id="1.10.10.10">
    <property type="entry name" value="Winged helix-like DNA-binding domain superfamily/Winged helix DNA-binding domain"/>
    <property type="match status" value="2"/>
</dbReference>
<evidence type="ECO:0000256" key="2">
    <source>
        <dbReference type="ARBA" id="ARBA00023125"/>
    </source>
</evidence>
<evidence type="ECO:0000256" key="3">
    <source>
        <dbReference type="ARBA" id="ARBA00023163"/>
    </source>
</evidence>
<organism evidence="6 7">
    <name type="scientific">Croceibacterium xixiisoli</name>
    <dbReference type="NCBI Taxonomy" id="1476466"/>
    <lineage>
        <taxon>Bacteria</taxon>
        <taxon>Pseudomonadati</taxon>
        <taxon>Pseudomonadota</taxon>
        <taxon>Alphaproteobacteria</taxon>
        <taxon>Sphingomonadales</taxon>
        <taxon>Erythrobacteraceae</taxon>
        <taxon>Croceibacterium</taxon>
    </lineage>
</organism>
<dbReference type="OrthoDB" id="7397951at2"/>
<feature type="region of interest" description="Disordered" evidence="4">
    <location>
        <begin position="1"/>
        <end position="20"/>
    </location>
</feature>